<gene>
    <name evidence="1" type="ORF">AVEN_106243_1</name>
</gene>
<comment type="caution">
    <text evidence="1">The sequence shown here is derived from an EMBL/GenBank/DDBJ whole genome shotgun (WGS) entry which is preliminary data.</text>
</comment>
<keyword evidence="2" id="KW-1185">Reference proteome</keyword>
<evidence type="ECO:0000313" key="2">
    <source>
        <dbReference type="Proteomes" id="UP000499080"/>
    </source>
</evidence>
<sequence length="117" mass="13660">MQLFERKKKLEIYGPNRKAMHLEVGAFPDLGTPPVEHYTDRMRFQLRLVLLSGSCCDLNHLFKSINSENPKKSDKRSCSYIHELNHFLGRFSHKPFLFGFSRREMTSEVLTPSIFSP</sequence>
<proteinExistence type="predicted"/>
<dbReference type="EMBL" id="BGPR01001954">
    <property type="protein sequence ID" value="GBM64972.1"/>
    <property type="molecule type" value="Genomic_DNA"/>
</dbReference>
<name>A0A4Y2HHZ9_ARAVE</name>
<dbReference type="AlphaFoldDB" id="A0A4Y2HHZ9"/>
<evidence type="ECO:0000313" key="1">
    <source>
        <dbReference type="EMBL" id="GBM64972.1"/>
    </source>
</evidence>
<dbReference type="Proteomes" id="UP000499080">
    <property type="component" value="Unassembled WGS sequence"/>
</dbReference>
<protein>
    <submittedName>
        <fullName evidence="1">Uncharacterized protein</fullName>
    </submittedName>
</protein>
<accession>A0A4Y2HHZ9</accession>
<reference evidence="1 2" key="1">
    <citation type="journal article" date="2019" name="Sci. Rep.">
        <title>Orb-weaving spider Araneus ventricosus genome elucidates the spidroin gene catalogue.</title>
        <authorList>
            <person name="Kono N."/>
            <person name="Nakamura H."/>
            <person name="Ohtoshi R."/>
            <person name="Moran D.A.P."/>
            <person name="Shinohara A."/>
            <person name="Yoshida Y."/>
            <person name="Fujiwara M."/>
            <person name="Mori M."/>
            <person name="Tomita M."/>
            <person name="Arakawa K."/>
        </authorList>
    </citation>
    <scope>NUCLEOTIDE SEQUENCE [LARGE SCALE GENOMIC DNA]</scope>
</reference>
<organism evidence="1 2">
    <name type="scientific">Araneus ventricosus</name>
    <name type="common">Orbweaver spider</name>
    <name type="synonym">Epeira ventricosa</name>
    <dbReference type="NCBI Taxonomy" id="182803"/>
    <lineage>
        <taxon>Eukaryota</taxon>
        <taxon>Metazoa</taxon>
        <taxon>Ecdysozoa</taxon>
        <taxon>Arthropoda</taxon>
        <taxon>Chelicerata</taxon>
        <taxon>Arachnida</taxon>
        <taxon>Araneae</taxon>
        <taxon>Araneomorphae</taxon>
        <taxon>Entelegynae</taxon>
        <taxon>Araneoidea</taxon>
        <taxon>Araneidae</taxon>
        <taxon>Araneus</taxon>
    </lineage>
</organism>